<feature type="region of interest" description="Disordered" evidence="1">
    <location>
        <begin position="1"/>
        <end position="20"/>
    </location>
</feature>
<accession>A0A0C9TRY3</accession>
<feature type="region of interest" description="Disordered" evidence="1">
    <location>
        <begin position="29"/>
        <end position="56"/>
    </location>
</feature>
<feature type="compositionally biased region" description="Polar residues" evidence="1">
    <location>
        <begin position="46"/>
        <end position="56"/>
    </location>
</feature>
<feature type="compositionally biased region" description="Low complexity" evidence="1">
    <location>
        <begin position="107"/>
        <end position="122"/>
    </location>
</feature>
<dbReference type="EMBL" id="KN837220">
    <property type="protein sequence ID" value="KIJ32928.1"/>
    <property type="molecule type" value="Genomic_DNA"/>
</dbReference>
<proteinExistence type="predicted"/>
<reference evidence="2 3" key="1">
    <citation type="submission" date="2014-06" db="EMBL/GenBank/DDBJ databases">
        <title>Evolutionary Origins and Diversification of the Mycorrhizal Mutualists.</title>
        <authorList>
            <consortium name="DOE Joint Genome Institute"/>
            <consortium name="Mycorrhizal Genomics Consortium"/>
            <person name="Kohler A."/>
            <person name="Kuo A."/>
            <person name="Nagy L.G."/>
            <person name="Floudas D."/>
            <person name="Copeland A."/>
            <person name="Barry K.W."/>
            <person name="Cichocki N."/>
            <person name="Veneault-Fourrey C."/>
            <person name="LaButti K."/>
            <person name="Lindquist E.A."/>
            <person name="Lipzen A."/>
            <person name="Lundell T."/>
            <person name="Morin E."/>
            <person name="Murat C."/>
            <person name="Riley R."/>
            <person name="Ohm R."/>
            <person name="Sun H."/>
            <person name="Tunlid A."/>
            <person name="Henrissat B."/>
            <person name="Grigoriev I.V."/>
            <person name="Hibbett D.S."/>
            <person name="Martin F."/>
        </authorList>
    </citation>
    <scope>NUCLEOTIDE SEQUENCE [LARGE SCALE GENOMIC DNA]</scope>
    <source>
        <strain evidence="2 3">SS14</strain>
    </source>
</reference>
<dbReference type="Proteomes" id="UP000054279">
    <property type="component" value="Unassembled WGS sequence"/>
</dbReference>
<name>A0A0C9TRY3_SPHS4</name>
<keyword evidence="3" id="KW-1185">Reference proteome</keyword>
<dbReference type="AlphaFoldDB" id="A0A0C9TRY3"/>
<organism evidence="2 3">
    <name type="scientific">Sphaerobolus stellatus (strain SS14)</name>
    <dbReference type="NCBI Taxonomy" id="990650"/>
    <lineage>
        <taxon>Eukaryota</taxon>
        <taxon>Fungi</taxon>
        <taxon>Dikarya</taxon>
        <taxon>Basidiomycota</taxon>
        <taxon>Agaricomycotina</taxon>
        <taxon>Agaricomycetes</taxon>
        <taxon>Phallomycetidae</taxon>
        <taxon>Geastrales</taxon>
        <taxon>Sphaerobolaceae</taxon>
        <taxon>Sphaerobolus</taxon>
    </lineage>
</organism>
<feature type="region of interest" description="Disordered" evidence="1">
    <location>
        <begin position="107"/>
        <end position="153"/>
    </location>
</feature>
<protein>
    <submittedName>
        <fullName evidence="2">Unplaced genomic scaffold SPHSTscaffold_145, whole genome shotgun sequence</fullName>
    </submittedName>
</protein>
<evidence type="ECO:0000313" key="2">
    <source>
        <dbReference type="EMBL" id="KIJ32928.1"/>
    </source>
</evidence>
<dbReference type="HOGENOM" id="CLU_839838_0_0_1"/>
<gene>
    <name evidence="2" type="ORF">M422DRAFT_52666</name>
</gene>
<evidence type="ECO:0000313" key="3">
    <source>
        <dbReference type="Proteomes" id="UP000054279"/>
    </source>
</evidence>
<sequence length="349" mass="39377">MARFDIPDEPVSRFSDDSDNELVSVEAARARRRSRPVHPLFAAATARSNDNDSTNGYSRSVGYVASEHTREAAHISRPIRLFFGGSTRTDNERSSFVLNSTTATRRLSSSSVSVAGSDNSDISIDKASESSSESEDTSSHGYSSSDESDELDQDEYGDINSYAELRSLPLENLPRTHIRNPLVLDKSYLIGSDAFKNQCGMDWDELPFTTKGELCPTIKFGANIPAMIWKDPHGPHKEIIKMSYLDSTFDRIGHYVDTKEYHAELEFIEKIKLKQFGLFNVEFSIFWKVPLGMVGRRVAGSYSLAVLRHNLLAPDAYASLEQEHRRTVILYVLYNWNKYWGAGSWYDLQ</sequence>
<evidence type="ECO:0000256" key="1">
    <source>
        <dbReference type="SAM" id="MobiDB-lite"/>
    </source>
</evidence>